<accession>A0ABZ0GST6</accession>
<dbReference type="SUPFAM" id="SSF50692">
    <property type="entry name" value="ADC-like"/>
    <property type="match status" value="1"/>
</dbReference>
<dbReference type="EMBL" id="CP136600">
    <property type="protein sequence ID" value="WOH38851.1"/>
    <property type="molecule type" value="Genomic_DNA"/>
</dbReference>
<dbReference type="SUPFAM" id="SSF53706">
    <property type="entry name" value="Formate dehydrogenase/DMSO reductase, domains 1-3"/>
    <property type="match status" value="1"/>
</dbReference>
<reference evidence="8 9" key="1">
    <citation type="submission" date="2023-09" db="EMBL/GenBank/DDBJ databases">
        <authorList>
            <person name="Qi X."/>
        </authorList>
    </citation>
    <scope>NUCLEOTIDE SEQUENCE [LARGE SCALE GENOMIC DNA]</scope>
    <source>
        <strain evidence="8 9">S1-1</strain>
    </source>
</reference>
<comment type="cofactor">
    <cofactor evidence="1">
        <name>Mo-bis(molybdopterin guanine dinucleotide)</name>
        <dbReference type="ChEBI" id="CHEBI:60539"/>
    </cofactor>
</comment>
<sequence length="784" mass="87630">MKNKSTLTPTCSHWGNYLVESDGEHILSVKNYSVDKEPTPIGQSLNDALDNDARIPQPMVREGYLKHGISSDGTGRGKEKFVPVSWEIALDLAAKAIDQTKTNYSNDAIYGSSYGWASAGRFHHAQSQIHRFLAKCGGYVDSLNTYSSAAAEVIMNHISGIPFLLLVREAPSPEEIVKHSKNFVLFGGAAIKNSQVNAGGIGAHSAVEQLKQLKNADVNVVNVSPIRDDVIEEIDAKWMALRPNTDVALMLGLAHTLAINNLHDTEFLAKYTVGFEQFLPYLLGDSDGLPKDAAWAANICDISEQDIIDLAIELGNAPSVLSISWSLQRQEFGEQTYWMFTTLAAMLGHIGKVGAGVGYGYGCIHNMGFGGRKVPTYKMGAFGMEIGERPALGDKKFIPVARHTDMLNNPGGKYQYNGMDLTYPDIKLIYWAGGNPFHHHQDLDELAKAWSKPDTIIVNEAFWTATARHADIVFPCTTMLERNDLGGSSYDAFISPMRQAVKPYQQSRSDFDIFSGLAQRLDFEDEFTGGKTEMQWVEQLYNTTRTNAAKIDVKLPEFNDFWQGEQFYVGDQLDDIEFTLERFRRDPNKYKLRTPSGKIELFSEKIASFNYDDCHGHAKWYQHVEWLGSERAEKYPLHLVSNQPKTRLHSQFDHARTSREHKIKNRERARMNANEASKRSIKNGDIIRLFNDRGACLVGIEISNDIRDGVIELPTGAWYDPQTVDGKRLEAHGNPNVLTKDKGTSTLAQGCSAHSCLVEVEKYQGELPEVIMFKQPDISDKTNK</sequence>
<dbReference type="Gene3D" id="3.40.50.740">
    <property type="match status" value="1"/>
</dbReference>
<comment type="similarity">
    <text evidence="2">Belongs to the prokaryotic molybdopterin-containing oxidoreductase family.</text>
</comment>
<dbReference type="Gene3D" id="3.90.55.10">
    <property type="entry name" value="Dimethylsulfoxide Reductase, domain 3"/>
    <property type="match status" value="1"/>
</dbReference>
<evidence type="ECO:0000256" key="2">
    <source>
        <dbReference type="ARBA" id="ARBA00010312"/>
    </source>
</evidence>
<dbReference type="InterPro" id="IPR041954">
    <property type="entry name" value="CT_DMSOR/BSOR/TMAOR"/>
</dbReference>
<evidence type="ECO:0000256" key="4">
    <source>
        <dbReference type="ARBA" id="ARBA00022723"/>
    </source>
</evidence>
<dbReference type="InterPro" id="IPR009010">
    <property type="entry name" value="Asp_de-COase-like_dom_sf"/>
</dbReference>
<evidence type="ECO:0000256" key="3">
    <source>
        <dbReference type="ARBA" id="ARBA00022505"/>
    </source>
</evidence>
<name>A0ABZ0GST6_9GAMM</name>
<dbReference type="Gene3D" id="3.40.228.10">
    <property type="entry name" value="Dimethylsulfoxide Reductase, domain 2"/>
    <property type="match status" value="1"/>
</dbReference>
<dbReference type="RefSeq" id="WP_348397620.1">
    <property type="nucleotide sequence ID" value="NZ_CP136600.1"/>
</dbReference>
<feature type="domain" description="Molybdopterin dinucleotide-binding" evidence="7">
    <location>
        <begin position="637"/>
        <end position="756"/>
    </location>
</feature>
<keyword evidence="5" id="KW-0560">Oxidoreductase</keyword>
<dbReference type="Gene3D" id="2.40.40.20">
    <property type="match status" value="1"/>
</dbReference>
<keyword evidence="3" id="KW-0500">Molybdenum</keyword>
<protein>
    <submittedName>
        <fullName evidence="8">Molybdopterin-dependent oxidoreductase</fullName>
    </submittedName>
</protein>
<organism evidence="8 9">
    <name type="scientific">Thalassotalea fonticola</name>
    <dbReference type="NCBI Taxonomy" id="3065649"/>
    <lineage>
        <taxon>Bacteria</taxon>
        <taxon>Pseudomonadati</taxon>
        <taxon>Pseudomonadota</taxon>
        <taxon>Gammaproteobacteria</taxon>
        <taxon>Alteromonadales</taxon>
        <taxon>Colwelliaceae</taxon>
        <taxon>Thalassotalea</taxon>
    </lineage>
</organism>
<dbReference type="Pfam" id="PF00384">
    <property type="entry name" value="Molybdopterin"/>
    <property type="match status" value="1"/>
</dbReference>
<dbReference type="InterPro" id="IPR006657">
    <property type="entry name" value="MoPterin_dinucl-bd_dom"/>
</dbReference>
<dbReference type="PANTHER" id="PTHR43742:SF10">
    <property type="entry name" value="TRIMETHYLAMINE-N-OXIDE REDUCTASE 2"/>
    <property type="match status" value="1"/>
</dbReference>
<keyword evidence="9" id="KW-1185">Reference proteome</keyword>
<dbReference type="Proteomes" id="UP001301442">
    <property type="component" value="Chromosome"/>
</dbReference>
<evidence type="ECO:0000256" key="5">
    <source>
        <dbReference type="ARBA" id="ARBA00023002"/>
    </source>
</evidence>
<evidence type="ECO:0000313" key="9">
    <source>
        <dbReference type="Proteomes" id="UP001301442"/>
    </source>
</evidence>
<dbReference type="CDD" id="cd02793">
    <property type="entry name" value="MopB_CT_DMSOR-BSOR-TMAOR"/>
    <property type="match status" value="1"/>
</dbReference>
<dbReference type="Pfam" id="PF01568">
    <property type="entry name" value="Molydop_binding"/>
    <property type="match status" value="1"/>
</dbReference>
<dbReference type="InterPro" id="IPR050612">
    <property type="entry name" value="Prok_Mopterin_Oxidored"/>
</dbReference>
<evidence type="ECO:0000259" key="7">
    <source>
        <dbReference type="Pfam" id="PF01568"/>
    </source>
</evidence>
<proteinExistence type="inferred from homology"/>
<evidence type="ECO:0000313" key="8">
    <source>
        <dbReference type="EMBL" id="WOH38851.1"/>
    </source>
</evidence>
<evidence type="ECO:0000259" key="6">
    <source>
        <dbReference type="Pfam" id="PF00384"/>
    </source>
</evidence>
<dbReference type="PANTHER" id="PTHR43742">
    <property type="entry name" value="TRIMETHYLAMINE-N-OXIDE REDUCTASE"/>
    <property type="match status" value="1"/>
</dbReference>
<gene>
    <name evidence="8" type="ORF">RI844_06440</name>
</gene>
<dbReference type="InterPro" id="IPR006656">
    <property type="entry name" value="Mopterin_OxRdtase"/>
</dbReference>
<keyword evidence="4" id="KW-0479">Metal-binding</keyword>
<feature type="domain" description="Molybdopterin oxidoreductase" evidence="6">
    <location>
        <begin position="54"/>
        <end position="519"/>
    </location>
</feature>
<evidence type="ECO:0000256" key="1">
    <source>
        <dbReference type="ARBA" id="ARBA00001942"/>
    </source>
</evidence>